<dbReference type="GeneID" id="74897081"/>
<evidence type="ECO:0000313" key="1">
    <source>
        <dbReference type="EMBL" id="CBF69871.1"/>
    </source>
</evidence>
<accession>C8V1K2</accession>
<reference evidence="2" key="2">
    <citation type="journal article" date="2009" name="Fungal Genet. Biol.">
        <title>The 2008 update of the Aspergillus nidulans genome annotation: a community effort.</title>
        <authorList>
            <person name="Wortman J.R."/>
            <person name="Gilsenan J.M."/>
            <person name="Joardar V."/>
            <person name="Deegan J."/>
            <person name="Clutterbuck J."/>
            <person name="Andersen M.R."/>
            <person name="Archer D."/>
            <person name="Bencina M."/>
            <person name="Braus G."/>
            <person name="Coutinho P."/>
            <person name="von Dohren H."/>
            <person name="Doonan J."/>
            <person name="Driessen A.J."/>
            <person name="Durek P."/>
            <person name="Espeso E."/>
            <person name="Fekete E."/>
            <person name="Flipphi M."/>
            <person name="Estrada C.G."/>
            <person name="Geysens S."/>
            <person name="Goldman G."/>
            <person name="de Groot P.W."/>
            <person name="Hansen K."/>
            <person name="Harris S.D."/>
            <person name="Heinekamp T."/>
            <person name="Helmstaedt K."/>
            <person name="Henrissat B."/>
            <person name="Hofmann G."/>
            <person name="Homan T."/>
            <person name="Horio T."/>
            <person name="Horiuchi H."/>
            <person name="James S."/>
            <person name="Jones M."/>
            <person name="Karaffa L."/>
            <person name="Karanyi Z."/>
            <person name="Kato M."/>
            <person name="Keller N."/>
            <person name="Kelly D.E."/>
            <person name="Kiel J.A."/>
            <person name="Kim J.M."/>
            <person name="van der Klei I.J."/>
            <person name="Klis F.M."/>
            <person name="Kovalchuk A."/>
            <person name="Krasevec N."/>
            <person name="Kubicek C.P."/>
            <person name="Liu B."/>
            <person name="Maccabe A."/>
            <person name="Meyer V."/>
            <person name="Mirabito P."/>
            <person name="Miskei M."/>
            <person name="Mos M."/>
            <person name="Mullins J."/>
            <person name="Nelson D.R."/>
            <person name="Nielsen J."/>
            <person name="Oakley B.R."/>
            <person name="Osmani S.A."/>
            <person name="Pakula T."/>
            <person name="Paszewski A."/>
            <person name="Paulsen I."/>
            <person name="Pilsyk S."/>
            <person name="Pocsi I."/>
            <person name="Punt P.J."/>
            <person name="Ram A.F."/>
            <person name="Ren Q."/>
            <person name="Robellet X."/>
            <person name="Robson G."/>
            <person name="Seiboth B."/>
            <person name="van Solingen P."/>
            <person name="Specht T."/>
            <person name="Sun J."/>
            <person name="Taheri-Talesh N."/>
            <person name="Takeshita N."/>
            <person name="Ussery D."/>
            <person name="vanKuyk P.A."/>
            <person name="Visser H."/>
            <person name="van de Vondervoort P.J."/>
            <person name="de Vries R.P."/>
            <person name="Walton J."/>
            <person name="Xiang X."/>
            <person name="Xiong Y."/>
            <person name="Zeng A.P."/>
            <person name="Brandt B.W."/>
            <person name="Cornell M.J."/>
            <person name="van den Hondel C.A."/>
            <person name="Visser J."/>
            <person name="Oliver S.G."/>
            <person name="Turner G."/>
        </authorList>
    </citation>
    <scope>GENOME REANNOTATION</scope>
    <source>
        <strain evidence="2">FGSC A4 / ATCC 38163 / CBS 112.46 / NRRL 194 / M139</strain>
    </source>
</reference>
<name>C8V1K2_EMENI</name>
<reference evidence="2" key="1">
    <citation type="journal article" date="2005" name="Nature">
        <title>Sequencing of Aspergillus nidulans and comparative analysis with A. fumigatus and A. oryzae.</title>
        <authorList>
            <person name="Galagan J.E."/>
            <person name="Calvo S.E."/>
            <person name="Cuomo C."/>
            <person name="Ma L.J."/>
            <person name="Wortman J.R."/>
            <person name="Batzoglou S."/>
            <person name="Lee S.I."/>
            <person name="Basturkmen M."/>
            <person name="Spevak C.C."/>
            <person name="Clutterbuck J."/>
            <person name="Kapitonov V."/>
            <person name="Jurka J."/>
            <person name="Scazzocchio C."/>
            <person name="Farman M."/>
            <person name="Butler J."/>
            <person name="Purcell S."/>
            <person name="Harris S."/>
            <person name="Braus G.H."/>
            <person name="Draht O."/>
            <person name="Busch S."/>
            <person name="D'Enfert C."/>
            <person name="Bouchier C."/>
            <person name="Goldman G.H."/>
            <person name="Bell-Pedersen D."/>
            <person name="Griffiths-Jones S."/>
            <person name="Doonan J.H."/>
            <person name="Yu J."/>
            <person name="Vienken K."/>
            <person name="Pain A."/>
            <person name="Freitag M."/>
            <person name="Selker E.U."/>
            <person name="Archer D.B."/>
            <person name="Penalva M.A."/>
            <person name="Oakley B.R."/>
            <person name="Momany M."/>
            <person name="Tanaka T."/>
            <person name="Kumagai T."/>
            <person name="Asai K."/>
            <person name="Machida M."/>
            <person name="Nierman W.C."/>
            <person name="Denning D.W."/>
            <person name="Caddick M."/>
            <person name="Hynes M."/>
            <person name="Paoletti M."/>
            <person name="Fischer R."/>
            <person name="Miller B."/>
            <person name="Dyer P."/>
            <person name="Sachs M.S."/>
            <person name="Osmani S.A."/>
            <person name="Birren B.W."/>
        </authorList>
    </citation>
    <scope>NUCLEOTIDE SEQUENCE [LARGE SCALE GENOMIC DNA]</scope>
    <source>
        <strain evidence="2">FGSC A4 / ATCC 38163 / CBS 112.46 / NRRL 194 / M139</strain>
    </source>
</reference>
<dbReference type="RefSeq" id="XP_050466960.1">
    <property type="nucleotide sequence ID" value="XM_050611543.1"/>
</dbReference>
<dbReference type="HOGENOM" id="CLU_3014133_0_0_1"/>
<keyword evidence="2" id="KW-1185">Reference proteome</keyword>
<dbReference type="AlphaFoldDB" id="C8V1K2"/>
<dbReference type="KEGG" id="ani:ANIA_11505"/>
<protein>
    <submittedName>
        <fullName evidence="1">Uncharacterized protein</fullName>
    </submittedName>
</protein>
<sequence>MLILSMQWMYKTVLSARRKEFGVRYIISRKQMVTRSDAGVAGVGRTEKEMVERSDK</sequence>
<organism evidence="1 2">
    <name type="scientific">Emericella nidulans (strain FGSC A4 / ATCC 38163 / CBS 112.46 / NRRL 194 / M139)</name>
    <name type="common">Aspergillus nidulans</name>
    <dbReference type="NCBI Taxonomy" id="227321"/>
    <lineage>
        <taxon>Eukaryota</taxon>
        <taxon>Fungi</taxon>
        <taxon>Dikarya</taxon>
        <taxon>Ascomycota</taxon>
        <taxon>Pezizomycotina</taxon>
        <taxon>Eurotiomycetes</taxon>
        <taxon>Eurotiomycetidae</taxon>
        <taxon>Eurotiales</taxon>
        <taxon>Aspergillaceae</taxon>
        <taxon>Aspergillus</taxon>
        <taxon>Aspergillus subgen. Nidulantes</taxon>
    </lineage>
</organism>
<dbReference type="EMBL" id="BN001301">
    <property type="protein sequence ID" value="CBF69871.1"/>
    <property type="molecule type" value="Genomic_DNA"/>
</dbReference>
<dbReference type="InParanoid" id="C8V1K2"/>
<evidence type="ECO:0000313" key="2">
    <source>
        <dbReference type="Proteomes" id="UP000000560"/>
    </source>
</evidence>
<gene>
    <name evidence="1" type="ORF">ANIA_11505</name>
</gene>
<proteinExistence type="predicted"/>
<dbReference type="Proteomes" id="UP000000560">
    <property type="component" value="Chromosome I"/>
</dbReference>